<feature type="transmembrane region" description="Helical" evidence="6">
    <location>
        <begin position="440"/>
        <end position="461"/>
    </location>
</feature>
<comment type="caution">
    <text evidence="8">The sequence shown here is derived from an EMBL/GenBank/DDBJ whole genome shotgun (WGS) entry which is preliminary data.</text>
</comment>
<evidence type="ECO:0000256" key="6">
    <source>
        <dbReference type="SAM" id="Phobius"/>
    </source>
</evidence>
<name>A0A812U7B9_9DINO</name>
<evidence type="ECO:0000256" key="5">
    <source>
        <dbReference type="ARBA" id="ARBA00023004"/>
    </source>
</evidence>
<dbReference type="InterPro" id="IPR051323">
    <property type="entry name" value="AtsK-like"/>
</dbReference>
<feature type="transmembrane region" description="Helical" evidence="6">
    <location>
        <begin position="582"/>
        <end position="605"/>
    </location>
</feature>
<feature type="transmembrane region" description="Helical" evidence="6">
    <location>
        <begin position="265"/>
        <end position="284"/>
    </location>
</feature>
<dbReference type="PANTHER" id="PTHR30468">
    <property type="entry name" value="ALPHA-KETOGLUTARATE-DEPENDENT SULFONATE DIOXYGENASE"/>
    <property type="match status" value="1"/>
</dbReference>
<dbReference type="GO" id="GO:0016706">
    <property type="term" value="F:2-oxoglutarate-dependent dioxygenase activity"/>
    <property type="evidence" value="ECO:0007669"/>
    <property type="project" value="TreeGrafter"/>
</dbReference>
<keyword evidence="2" id="KW-0479">Metal-binding</keyword>
<dbReference type="GO" id="GO:0016746">
    <property type="term" value="F:acyltransferase activity"/>
    <property type="evidence" value="ECO:0007669"/>
    <property type="project" value="InterPro"/>
</dbReference>
<dbReference type="PANTHER" id="PTHR30468:SF1">
    <property type="entry name" value="ALPHA-KETOGLUTARATE-DEPENDENT SULFONATE DIOXYGENASE"/>
    <property type="match status" value="1"/>
</dbReference>
<evidence type="ECO:0000259" key="7">
    <source>
        <dbReference type="SMART" id="SM00563"/>
    </source>
</evidence>
<dbReference type="Pfam" id="PF01553">
    <property type="entry name" value="Acyltransferase"/>
    <property type="match status" value="1"/>
</dbReference>
<feature type="transmembrane region" description="Helical" evidence="6">
    <location>
        <begin position="545"/>
        <end position="570"/>
    </location>
</feature>
<dbReference type="SUPFAM" id="SSF69593">
    <property type="entry name" value="Glycerol-3-phosphate (1)-acyltransferase"/>
    <property type="match status" value="1"/>
</dbReference>
<evidence type="ECO:0000256" key="2">
    <source>
        <dbReference type="ARBA" id="ARBA00022723"/>
    </source>
</evidence>
<dbReference type="CDD" id="cd07989">
    <property type="entry name" value="LPLAT_AGPAT-like"/>
    <property type="match status" value="1"/>
</dbReference>
<feature type="transmembrane region" description="Helical" evidence="6">
    <location>
        <begin position="387"/>
        <end position="407"/>
    </location>
</feature>
<dbReference type="InterPro" id="IPR036259">
    <property type="entry name" value="MFS_trans_sf"/>
</dbReference>
<organism evidence="8 9">
    <name type="scientific">Symbiodinium necroappetens</name>
    <dbReference type="NCBI Taxonomy" id="1628268"/>
    <lineage>
        <taxon>Eukaryota</taxon>
        <taxon>Sar</taxon>
        <taxon>Alveolata</taxon>
        <taxon>Dinophyceae</taxon>
        <taxon>Suessiales</taxon>
        <taxon>Symbiodiniaceae</taxon>
        <taxon>Symbiodinium</taxon>
    </lineage>
</organism>
<keyword evidence="6" id="KW-1133">Transmembrane helix</keyword>
<feature type="domain" description="Phospholipid/glycerol acyltransferase" evidence="7">
    <location>
        <begin position="667"/>
        <end position="783"/>
    </location>
</feature>
<evidence type="ECO:0000313" key="8">
    <source>
        <dbReference type="EMBL" id="CAE7565099.1"/>
    </source>
</evidence>
<dbReference type="CDD" id="cd06173">
    <property type="entry name" value="MFS_MefA_like"/>
    <property type="match status" value="1"/>
</dbReference>
<evidence type="ECO:0000256" key="1">
    <source>
        <dbReference type="ARBA" id="ARBA00005896"/>
    </source>
</evidence>
<dbReference type="OrthoDB" id="10257314at2759"/>
<sequence length="835" mass="90448">MKSVSIRKVGGALGALVEGVDLVQILDSAESVAELRQWVIEHQVVFIRDQHMTPAQFQQLAEHFGEVMDHPAYGAVAGAPAVQVLESTADAPSKIELWHSDMTFSASPPSFTLLHGQIIPAYGGDTLWASSLAAYDSLSAPMKEFLDPLMAGHDFAHGFKESLAEPGGAQRLADMVAANPPVLHPLVRTHPESRRKGIYVNPLFTTHIEGTFMSTSQFGLLKQRRFAALFWTQFLGAFNDNVFKQALVLIFVFGGLINADTTDVFVNLAAGLFILPFFLFSATAGQIADKFEKSQLVRIIKVAEIVIALFGGVAVYLQNVYAMLAVLFLLGVQSTFFGPLKFSILPQQLDKSELVGGNAQIEMGTFVSILLGTIVGGVVAAQNDVDLLLTVMVVGVAAVGYLCSRFIPVCPATDPTLKIRWNPVSATWSMIQAARGNKSVFLSILGISWFWLLGSLLLAQIPNLTRVYLNGGTTVVTLILAVFTIAVAVGSLACERLSSNRIELGIVPLGALGLSLAGIDLYFSITGFAALQPSEWLAFIAAPGAVRILFDMAMIGFFGGLFIVPLYALIQTRTEEARRARVIAVNNVINAFFMVFGAGLAILMLSVVGLSIAELLLTVMLMNIAVSIFIFHQVPEFAMRFIIWLLSHTMYRVVPEGLEQVPEEGGALLVCNHVTYVDALLLAGAVKRPIRFIMFKPIYDLPVLNFVFRAGGAIPIQGAKENPAAFDAAFEEIAEALASGDLLCIFPEGALTRDGEIATFRRGVERIVSETPVPVVPMALRGLWGSFFSHSGGVFKNPSRFWSRISVRAGQPVPAAEVTAERLQQDVERLRGQFA</sequence>
<proteinExistence type="inferred from homology"/>
<keyword evidence="5" id="KW-0408">Iron</keyword>
<evidence type="ECO:0000256" key="4">
    <source>
        <dbReference type="ARBA" id="ARBA00023002"/>
    </source>
</evidence>
<dbReference type="GO" id="GO:0046872">
    <property type="term" value="F:metal ion binding"/>
    <property type="evidence" value="ECO:0007669"/>
    <property type="project" value="UniProtKB-KW"/>
</dbReference>
<dbReference type="GO" id="GO:0005737">
    <property type="term" value="C:cytoplasm"/>
    <property type="evidence" value="ECO:0007669"/>
    <property type="project" value="TreeGrafter"/>
</dbReference>
<dbReference type="Proteomes" id="UP000601435">
    <property type="component" value="Unassembled WGS sequence"/>
</dbReference>
<keyword evidence="6" id="KW-0812">Transmembrane</keyword>
<dbReference type="AlphaFoldDB" id="A0A812U7B9"/>
<keyword evidence="9" id="KW-1185">Reference proteome</keyword>
<dbReference type="EMBL" id="CAJNJA010026807">
    <property type="protein sequence ID" value="CAE7565099.1"/>
    <property type="molecule type" value="Genomic_DNA"/>
</dbReference>
<dbReference type="SMART" id="SM00563">
    <property type="entry name" value="PlsC"/>
    <property type="match status" value="1"/>
</dbReference>
<comment type="similarity">
    <text evidence="1">Belongs to the TfdA dioxygenase family.</text>
</comment>
<gene>
    <name evidence="8" type="primary">tauD</name>
    <name evidence="8" type="ORF">SNEC2469_LOCUS16384</name>
</gene>
<dbReference type="SUPFAM" id="SSF51197">
    <property type="entry name" value="Clavaminate synthase-like"/>
    <property type="match status" value="1"/>
</dbReference>
<feature type="transmembrane region" description="Helical" evidence="6">
    <location>
        <begin position="242"/>
        <end position="259"/>
    </location>
</feature>
<keyword evidence="4" id="KW-0560">Oxidoreductase</keyword>
<dbReference type="SUPFAM" id="SSF103473">
    <property type="entry name" value="MFS general substrate transporter"/>
    <property type="match status" value="1"/>
</dbReference>
<dbReference type="InterPro" id="IPR002123">
    <property type="entry name" value="Plipid/glycerol_acylTrfase"/>
</dbReference>
<feature type="transmembrane region" description="Helical" evidence="6">
    <location>
        <begin position="611"/>
        <end position="630"/>
    </location>
</feature>
<evidence type="ECO:0000256" key="3">
    <source>
        <dbReference type="ARBA" id="ARBA00022964"/>
    </source>
</evidence>
<feature type="transmembrane region" description="Helical" evidence="6">
    <location>
        <begin position="321"/>
        <end position="340"/>
    </location>
</feature>
<feature type="transmembrane region" description="Helical" evidence="6">
    <location>
        <begin position="504"/>
        <end position="525"/>
    </location>
</feature>
<protein>
    <submittedName>
        <fullName evidence="8">TauD protein</fullName>
    </submittedName>
</protein>
<dbReference type="InterPro" id="IPR003819">
    <property type="entry name" value="TauD/TfdA-like"/>
</dbReference>
<feature type="transmembrane region" description="Helical" evidence="6">
    <location>
        <begin position="361"/>
        <end position="381"/>
    </location>
</feature>
<feature type="transmembrane region" description="Helical" evidence="6">
    <location>
        <begin position="467"/>
        <end position="492"/>
    </location>
</feature>
<reference evidence="8" key="1">
    <citation type="submission" date="2021-02" db="EMBL/GenBank/DDBJ databases">
        <authorList>
            <person name="Dougan E. K."/>
            <person name="Rhodes N."/>
            <person name="Thang M."/>
            <person name="Chan C."/>
        </authorList>
    </citation>
    <scope>NUCLEOTIDE SEQUENCE</scope>
</reference>
<keyword evidence="3" id="KW-0223">Dioxygenase</keyword>
<evidence type="ECO:0000313" key="9">
    <source>
        <dbReference type="Proteomes" id="UP000601435"/>
    </source>
</evidence>
<accession>A0A812U7B9</accession>
<feature type="transmembrane region" description="Helical" evidence="6">
    <location>
        <begin position="296"/>
        <end position="315"/>
    </location>
</feature>
<dbReference type="Gene3D" id="3.60.130.10">
    <property type="entry name" value="Clavaminate synthase-like"/>
    <property type="match status" value="1"/>
</dbReference>
<dbReference type="Pfam" id="PF02668">
    <property type="entry name" value="TauD"/>
    <property type="match status" value="1"/>
</dbReference>
<keyword evidence="6" id="KW-0472">Membrane</keyword>
<dbReference type="InterPro" id="IPR042098">
    <property type="entry name" value="TauD-like_sf"/>
</dbReference>